<dbReference type="PANTHER" id="PTHR42693:SF53">
    <property type="entry name" value="ENDO-4-O-SULFATASE"/>
    <property type="match status" value="1"/>
</dbReference>
<organism evidence="5 6">
    <name type="scientific">Haloarcula hispanica (strain ATCC 33960 / DSM 4426 / JCM 8911 / NBRC 102182 / NCIMB 2187 / VKM B-1755)</name>
    <dbReference type="NCBI Taxonomy" id="634497"/>
    <lineage>
        <taxon>Archaea</taxon>
        <taxon>Methanobacteriati</taxon>
        <taxon>Methanobacteriota</taxon>
        <taxon>Stenosarchaea group</taxon>
        <taxon>Halobacteria</taxon>
        <taxon>Halobacteriales</taxon>
        <taxon>Haloarculaceae</taxon>
        <taxon>Haloarcula</taxon>
    </lineage>
</organism>
<dbReference type="GeneID" id="25157548"/>
<dbReference type="KEGG" id="hhi:HAH_5162"/>
<dbReference type="eggNOG" id="arCOG02785">
    <property type="taxonomic scope" value="Archaea"/>
</dbReference>
<proteinExistence type="inferred from homology"/>
<dbReference type="InterPro" id="IPR000917">
    <property type="entry name" value="Sulfatase_N"/>
</dbReference>
<sequence>MSTQPNIIWLTLDSVRADRTSMAPEARDTTPNMQRIANLADGQAFTNCITHAMWSLPSDASMLTGTYPSYHGTGLWNEVLPEEIPTVAERFSDLGYHTAGVSQNAYCSDSTGLSRGFDQFDLVNKSDFLSTVGVRTLLKYALKLRTHSGGYTLSTDQHRTDYLALDLAKRRLRSFQGSEEPFFMFVHTLGAHLPYAPPLSFRDTFTDTLEQTTDEAIETAVEVSSNHYRSTASGCDFSDRTDNALAAMYDGLMSYTDWYVGQFFEYLNSLDLGPTVFVVTGDHGDLLGEDDVLGHQLSLHDGLVNVPMVVHGLQSLADLPADTLLQHIDVMQALLLEAGASPDSLDGFQGQDPRADPRTYALSQRGNDTYETAITQMTEHDPTVDTDRYHSGLLHALRGKRFKFLQSEQGSQLYKLPDEQTDVLELYPSVAAEYRAAFEEAINRVGESQSTDTQRTMTDEMKDHLADLGYVTD</sequence>
<dbReference type="EMBL" id="CP002923">
    <property type="protein sequence ID" value="AEM59295.1"/>
    <property type="molecule type" value="Genomic_DNA"/>
</dbReference>
<feature type="domain" description="Sulfatase N-terminal" evidence="4">
    <location>
        <begin position="5"/>
        <end position="335"/>
    </location>
</feature>
<name>G0I074_HALHT</name>
<keyword evidence="2" id="KW-0378">Hydrolase</keyword>
<dbReference type="RefSeq" id="WP_014031152.1">
    <property type="nucleotide sequence ID" value="NC_015944.1"/>
</dbReference>
<dbReference type="AlphaFoldDB" id="G0I074"/>
<dbReference type="CDD" id="cd16148">
    <property type="entry name" value="sulfatase_like"/>
    <property type="match status" value="1"/>
</dbReference>
<comment type="PTM">
    <text evidence="3">The conversion to 3-oxoalanine (also known as C-formylglycine, FGly), of a serine or cysteine residue in prokaryotes and of a cysteine residue in eukaryotes, is critical for catalytic activity.</text>
</comment>
<evidence type="ECO:0000256" key="2">
    <source>
        <dbReference type="ARBA" id="ARBA00022801"/>
    </source>
</evidence>
<comment type="similarity">
    <text evidence="1">Belongs to the sulfatase family.</text>
</comment>
<dbReference type="HOGENOM" id="CLU_006332_14_1_2"/>
<dbReference type="PANTHER" id="PTHR42693">
    <property type="entry name" value="ARYLSULFATASE FAMILY MEMBER"/>
    <property type="match status" value="1"/>
</dbReference>
<dbReference type="GO" id="GO:0004065">
    <property type="term" value="F:arylsulfatase activity"/>
    <property type="evidence" value="ECO:0007669"/>
    <property type="project" value="TreeGrafter"/>
</dbReference>
<dbReference type="Proteomes" id="UP000005629">
    <property type="component" value="Plasmid pHH400"/>
</dbReference>
<geneLocation type="plasmid" evidence="5 6">
    <name>pHH400</name>
</geneLocation>
<accession>G0I074</accession>
<evidence type="ECO:0000313" key="6">
    <source>
        <dbReference type="Proteomes" id="UP000005629"/>
    </source>
</evidence>
<keyword evidence="5" id="KW-0614">Plasmid</keyword>
<reference evidence="5 6" key="1">
    <citation type="journal article" date="2011" name="J. Bacteriol.">
        <title>Complete genome sequence of Haloarcula hispanica, a model haloarchaeon for studying genetics, metabolism, and virus-host interaction.</title>
        <authorList>
            <person name="Liu H."/>
            <person name="Wu Z."/>
            <person name="Li M."/>
            <person name="Zhang F."/>
            <person name="Zheng H."/>
            <person name="Han J."/>
            <person name="Liu J."/>
            <person name="Zhou J."/>
            <person name="Wang S."/>
            <person name="Xiang H."/>
        </authorList>
    </citation>
    <scope>NUCLEOTIDE SEQUENCE [LARGE SCALE GENOMIC DNA]</scope>
    <source>
        <strain evidence="6">ATCC 33960 / DSM 4426 / JCM 8911 / NBRC 102182 / NCIMB 2187 / VKM B-1755</strain>
        <plasmid evidence="5 6">pHH400</plasmid>
    </source>
</reference>
<protein>
    <submittedName>
        <fullName evidence="5">Sulfatase</fullName>
    </submittedName>
</protein>
<dbReference type="InterPro" id="IPR017850">
    <property type="entry name" value="Alkaline_phosphatase_core_sf"/>
</dbReference>
<dbReference type="Pfam" id="PF00884">
    <property type="entry name" value="Sulfatase"/>
    <property type="match status" value="1"/>
</dbReference>
<evidence type="ECO:0000259" key="4">
    <source>
        <dbReference type="Pfam" id="PF00884"/>
    </source>
</evidence>
<evidence type="ECO:0000256" key="1">
    <source>
        <dbReference type="ARBA" id="ARBA00008779"/>
    </source>
</evidence>
<dbReference type="SUPFAM" id="SSF53649">
    <property type="entry name" value="Alkaline phosphatase-like"/>
    <property type="match status" value="1"/>
</dbReference>
<feature type="modified residue" description="3-oxoalanine (Ser)" evidence="3">
    <location>
        <position position="55"/>
    </location>
</feature>
<dbReference type="InterPro" id="IPR050738">
    <property type="entry name" value="Sulfatase"/>
</dbReference>
<gene>
    <name evidence="5" type="ordered locus">HAH_5162</name>
</gene>
<dbReference type="Gene3D" id="3.40.720.10">
    <property type="entry name" value="Alkaline Phosphatase, subunit A"/>
    <property type="match status" value="1"/>
</dbReference>
<evidence type="ECO:0000256" key="3">
    <source>
        <dbReference type="PIRSR" id="PIRSR600917-52"/>
    </source>
</evidence>
<dbReference type="OrthoDB" id="3164at2157"/>
<evidence type="ECO:0000313" key="5">
    <source>
        <dbReference type="EMBL" id="AEM59295.1"/>
    </source>
</evidence>